<protein>
    <recommendedName>
        <fullName evidence="2">UPF0102 protein LZ11_00115</fullName>
    </recommendedName>
</protein>
<keyword evidence="4" id="KW-1185">Reference proteome</keyword>
<dbReference type="HAMAP" id="MF_00048">
    <property type="entry name" value="UPF0102"/>
    <property type="match status" value="1"/>
</dbReference>
<dbReference type="PANTHER" id="PTHR34039:SF1">
    <property type="entry name" value="UPF0102 PROTEIN YRAN"/>
    <property type="match status" value="1"/>
</dbReference>
<gene>
    <name evidence="3" type="ORF">LZ11_00115</name>
</gene>
<dbReference type="SUPFAM" id="SSF52980">
    <property type="entry name" value="Restriction endonuclease-like"/>
    <property type="match status" value="1"/>
</dbReference>
<keyword evidence="3" id="KW-0255">Endonuclease</keyword>
<evidence type="ECO:0000313" key="4">
    <source>
        <dbReference type="Proteomes" id="UP000322294"/>
    </source>
</evidence>
<dbReference type="AlphaFoldDB" id="A0A5S5B1K6"/>
<accession>A0A5S5B1K6</accession>
<reference evidence="3 4" key="1">
    <citation type="submission" date="2019-07" db="EMBL/GenBank/DDBJ databases">
        <title>Genomic Encyclopedia of Type Strains, Phase I: the one thousand microbial genomes (KMG-I) project.</title>
        <authorList>
            <person name="Kyrpides N."/>
        </authorList>
    </citation>
    <scope>NUCLEOTIDE SEQUENCE [LARGE SCALE GENOMIC DNA]</scope>
    <source>
        <strain evidence="3 4">DSM 16647</strain>
    </source>
</reference>
<dbReference type="GO" id="GO:0004519">
    <property type="term" value="F:endonuclease activity"/>
    <property type="evidence" value="ECO:0007669"/>
    <property type="project" value="UniProtKB-KW"/>
</dbReference>
<dbReference type="InterPro" id="IPR003509">
    <property type="entry name" value="UPF0102_YraN-like"/>
</dbReference>
<dbReference type="NCBIfam" id="TIGR00252">
    <property type="entry name" value="YraN family protein"/>
    <property type="match status" value="1"/>
</dbReference>
<dbReference type="GO" id="GO:0003676">
    <property type="term" value="F:nucleic acid binding"/>
    <property type="evidence" value="ECO:0007669"/>
    <property type="project" value="InterPro"/>
</dbReference>
<name>A0A5S5B1K6_9FIRM</name>
<dbReference type="Gene3D" id="3.40.1350.10">
    <property type="match status" value="1"/>
</dbReference>
<comment type="similarity">
    <text evidence="1 2">Belongs to the UPF0102 family.</text>
</comment>
<keyword evidence="3" id="KW-0540">Nuclease</keyword>
<evidence type="ECO:0000256" key="2">
    <source>
        <dbReference type="HAMAP-Rule" id="MF_00048"/>
    </source>
</evidence>
<dbReference type="Proteomes" id="UP000322294">
    <property type="component" value="Unassembled WGS sequence"/>
</dbReference>
<dbReference type="CDD" id="cd20736">
    <property type="entry name" value="PoNe_Nuclease"/>
    <property type="match status" value="1"/>
</dbReference>
<sequence>MGENYALNYLKSNKYEIIKVNYRCRYGEIDIIARERNTVVFVEVKTRASEAFGRGMEAVDRNKRKKIRTAALNFLNEYKGPIGDLRFDVIDIRMNSGKLPELVHLKNAF</sequence>
<dbReference type="InterPro" id="IPR011335">
    <property type="entry name" value="Restrct_endonuc-II-like"/>
</dbReference>
<organism evidence="3 4">
    <name type="scientific">Thermosediminibacter litoriperuensis</name>
    <dbReference type="NCBI Taxonomy" id="291989"/>
    <lineage>
        <taxon>Bacteria</taxon>
        <taxon>Bacillati</taxon>
        <taxon>Bacillota</taxon>
        <taxon>Clostridia</taxon>
        <taxon>Thermosediminibacterales</taxon>
        <taxon>Thermosediminibacteraceae</taxon>
        <taxon>Thermosediminibacter</taxon>
    </lineage>
</organism>
<dbReference type="PANTHER" id="PTHR34039">
    <property type="entry name" value="UPF0102 PROTEIN YRAN"/>
    <property type="match status" value="1"/>
</dbReference>
<comment type="caution">
    <text evidence="3">The sequence shown here is derived from an EMBL/GenBank/DDBJ whole genome shotgun (WGS) entry which is preliminary data.</text>
</comment>
<dbReference type="NCBIfam" id="NF009150">
    <property type="entry name" value="PRK12497.1-3"/>
    <property type="match status" value="1"/>
</dbReference>
<dbReference type="InterPro" id="IPR011856">
    <property type="entry name" value="tRNA_endonuc-like_dom_sf"/>
</dbReference>
<proteinExistence type="inferred from homology"/>
<keyword evidence="3" id="KW-0378">Hydrolase</keyword>
<dbReference type="Pfam" id="PF02021">
    <property type="entry name" value="UPF0102"/>
    <property type="match status" value="1"/>
</dbReference>
<evidence type="ECO:0000256" key="1">
    <source>
        <dbReference type="ARBA" id="ARBA00006738"/>
    </source>
</evidence>
<dbReference type="NCBIfam" id="NF009154">
    <property type="entry name" value="PRK12497.3-3"/>
    <property type="match status" value="1"/>
</dbReference>
<dbReference type="EMBL" id="VNHO01000001">
    <property type="protein sequence ID" value="TYP59953.1"/>
    <property type="molecule type" value="Genomic_DNA"/>
</dbReference>
<evidence type="ECO:0000313" key="3">
    <source>
        <dbReference type="EMBL" id="TYP59953.1"/>
    </source>
</evidence>